<dbReference type="Gene3D" id="2.40.50.100">
    <property type="match status" value="3"/>
</dbReference>
<feature type="domain" description="RNA polymerase N-terminal" evidence="10">
    <location>
        <begin position="224"/>
        <end position="503"/>
    </location>
</feature>
<dbReference type="InterPro" id="IPR038120">
    <property type="entry name" value="Rpb1_funnel_sf"/>
</dbReference>
<dbReference type="Gene3D" id="1.10.132.30">
    <property type="match status" value="1"/>
</dbReference>
<dbReference type="InterPro" id="IPR007083">
    <property type="entry name" value="RNA_pol_Rpb1_4"/>
</dbReference>
<evidence type="ECO:0000256" key="3">
    <source>
        <dbReference type="ARBA" id="ARBA00022695"/>
    </source>
</evidence>
<evidence type="ECO:0000256" key="9">
    <source>
        <dbReference type="SAM" id="MobiDB-lite"/>
    </source>
</evidence>
<keyword evidence="7" id="KW-0460">Magnesium</keyword>
<dbReference type="InterPro" id="IPR007066">
    <property type="entry name" value="RNA_pol_Rpb1_3"/>
</dbReference>
<evidence type="ECO:0000256" key="6">
    <source>
        <dbReference type="ARBA" id="ARBA00048552"/>
    </source>
</evidence>
<dbReference type="InterPro" id="IPR012754">
    <property type="entry name" value="DNA-dir_RpoC_beta_prime_bact"/>
</dbReference>
<sequence length="2255" mass="253517">MWDIEKFNAIKISIASHDDIKRWSYGEVKNPETINYRTHKPERDGLFCEKIFGPTKDYACSCGKYKSIRYKGIICERCSVEITRSRVRRERMGHIELAAPAAHIWFSKGTPNFMATLLDISPRDLEKVLYFNSYVVLYPGKLPLAKKQLLTETEYREYHDKYKDIFRAGMCAEAIRELLSEINIDSLIAELQNKLSTETGTKKKNILKRLEISKMFKESGNRPDWMIVDMIPVIPPDLRPMVQLDGGRFATSDLNDLYRRVINRNNRLKKLLAIDAPDIIIKNEKRMLQEAVNALIDNGRHGKAIVSSGKRPLRSLNDMLKGKQGRFRQNLLGKRVDYSGRSVIVVGPNLKLHQCGLPKDMALELFKPFIMHKLVAKGKAFNIKSAKKIIEKKSDEVWDILEEVIENHPVLLNRAPTLHRLGIQAFQPVLVDGKAIRIHPLVCAAFNADFDGDQMAVHVPLLIEAQAEAKMLMLASGNIFKPSSGKPITTTSHDMTIGIYYLTWEVESKEFVEIKATKDESVAEKLRTSLNPCKTFQAIIDPKTGDEIVDSYENITSEVIDKIEKLKLKELKIIKYRVFSNPEEAIFAYETGKVDLNTKVFLKNESDFIETTTGRIIFNQILPEELRFINRQVNKGVLSKIITDAYEKCGQTETAQLLDRLKELGFKFATKSGVSISINELLVPPRKKDVLAKATERTEELNKRYMAGQITYDEKRQGTIDIWMAADQELMDDMQTNFSREMDEGNFNSIYMMAISGARGSFGQMKQLAAMRGLMSNPKGEIMDFPIKSSFREGLSVTEYFISTYGARKGIVDTALRTADSGYLTRKLVDVAQEVVVKEQDCGTSKGILVAPLRKKRKADNLLVDEIMTPLSERIEGRTLAQDIIHPISKEVLFKANSLIDKKIARSIEKIDAEMPVDENILGLSTAELVIDMKNNKIIIAPDKIVNEYMLEKLKEAKVEEIKMKPPVFIRSAITCETEKGVCALCYGKDLSVNKMVSVGEAVGTVAAQSIGEPGTQLTMRTFHTGGVAVAQRVVVKAKNEGEVNFDHLVWTRKMDSSRQIAVEAGAGGEEEVGVAEDVRKIALQGYLTIITSDNKAHKYFLPAGSTLKIDDGDKVSMGDVLVEYDPSQLFASISGKVKFEYLLVKDNIVVSEKGRLILKNDDQKEVYFINLCSFLSVSDGDEVKAGDVIAETVAEQRAAISGIDGIVDFEDIKVKNKRVISSGGIIFTSPLTGNQVVDYSVPKNVKEFTTATTVRNGSELKVINGARIKHGDELLQVVSEIEGDIKYKKGGSTITVKRDTKREYHISKDMPLEFDEKKKEVGFVSDVEGKVTIAPTKTTSSKFADNVRRILITREEEHEIPRFIKFPIDKVLIKPGDDVEKGQKVTKPIRLTPTIEGIIELSKDNKFNVIRVKNIKSMKLNKKSILSEKIAGKEVYEDIYDIHGNLLLQKGQRITEDFLKNELIVATEEGIVEVDEFKEVNIREKKGLEFIQGKPLQVKVIFDKKEVARKGDIIEGKVFETIKENASKIKKVKISVPSIRIKSEITLPVSKKEQFKNRIVKRVLIDDVINHKTGECIAEKGSKISGDIASRIEKEKLNIKTIKFLEEREYDIPFGAQPKIKSGTKTKIGQELIMPTHLKSLVIVSEEEYHYVPENVPVIVSEAQDVDPDTDLIDPLQPKISGIEGKVNYITEYDQESGLELVKKISVFAGKEFVVPYGFDLVVNKDEEVNAGDPITNKIAYESMKEKEEEVVIVSVEKLEKKYKISEDMDVKVKNGDSVEVGTVLAVLINNKIKLDEKVKEKVILDSHNIYVTNNHPMFEGTEKIKSNGKALKKDKDYTINYQKGEVKFLKEVEENKTFIEYEYERESVVRLIHSYTKKGKKRNVIEMIRVQSGETHQIFEGATLNVESNVINLRSKSSITHRVKNKIAMTDLTDSKGKVVVKMFTKIDKALAEKINKNRNDFKEANFKVSDSVKEGTILARFEKSSKKTVDIVQGLPRVTEVFEVRKPKKEAVLVNEPGIVRSSGANFYIETVNGDKKQTKAQIGSAVTILSDGEIVETGDFITEGNVSPKKMLKVAGLVAVQKYLVNEVLTIYKDQGVTINDKHIEIIVSQMSKKVKIKNSGDTRFIAGELVTIDEFNEENAIVLKRGGNEATGTRVIQGITKAALTTDSFFSAASFQETTRVLTKAAVEGKVDRLQGLKENLIIGRLIPCGTGLRKFSDVAVKHEDDIRREEEAKARAEEAQQELTMEEES</sequence>
<dbReference type="Gene3D" id="1.10.150.390">
    <property type="match status" value="1"/>
</dbReference>
<dbReference type="GO" id="GO:0006351">
    <property type="term" value="P:DNA-templated transcription"/>
    <property type="evidence" value="ECO:0007669"/>
    <property type="project" value="UniProtKB-UniRule"/>
</dbReference>
<feature type="binding site" evidence="7">
    <location>
        <position position="453"/>
    </location>
    <ligand>
        <name>Mg(2+)</name>
        <dbReference type="ChEBI" id="CHEBI:18420"/>
    </ligand>
</feature>
<feature type="binding site" evidence="7">
    <location>
        <position position="75"/>
    </location>
    <ligand>
        <name>Zn(2+)</name>
        <dbReference type="ChEBI" id="CHEBI:29105"/>
        <label>1</label>
    </ligand>
</feature>
<feature type="binding site" evidence="7">
    <location>
        <position position="451"/>
    </location>
    <ligand>
        <name>Mg(2+)</name>
        <dbReference type="ChEBI" id="CHEBI:18420"/>
    </ligand>
</feature>
<evidence type="ECO:0000313" key="12">
    <source>
        <dbReference type="Proteomes" id="UP000234857"/>
    </source>
</evidence>
<evidence type="ECO:0000256" key="4">
    <source>
        <dbReference type="ARBA" id="ARBA00022723"/>
    </source>
</evidence>
<dbReference type="EMBL" id="PKTG01000079">
    <property type="protein sequence ID" value="PLX17887.1"/>
    <property type="molecule type" value="Genomic_DNA"/>
</dbReference>
<dbReference type="GO" id="GO:0000428">
    <property type="term" value="C:DNA-directed RNA polymerase complex"/>
    <property type="evidence" value="ECO:0007669"/>
    <property type="project" value="UniProtKB-KW"/>
</dbReference>
<evidence type="ECO:0000313" key="11">
    <source>
        <dbReference type="EMBL" id="PLX17887.1"/>
    </source>
</evidence>
<keyword evidence="7" id="KW-0862">Zinc</keyword>
<dbReference type="GO" id="GO:0003899">
    <property type="term" value="F:DNA-directed RNA polymerase activity"/>
    <property type="evidence" value="ECO:0007669"/>
    <property type="project" value="UniProtKB-UniRule"/>
</dbReference>
<dbReference type="HAMAP" id="MF_01322">
    <property type="entry name" value="RNApol_bact_RpoC"/>
    <property type="match status" value="1"/>
</dbReference>
<comment type="catalytic activity">
    <reaction evidence="6 7 8">
        <text>RNA(n) + a ribonucleoside 5'-triphosphate = RNA(n+1) + diphosphate</text>
        <dbReference type="Rhea" id="RHEA:21248"/>
        <dbReference type="Rhea" id="RHEA-COMP:14527"/>
        <dbReference type="Rhea" id="RHEA-COMP:17342"/>
        <dbReference type="ChEBI" id="CHEBI:33019"/>
        <dbReference type="ChEBI" id="CHEBI:61557"/>
        <dbReference type="ChEBI" id="CHEBI:140395"/>
        <dbReference type="EC" id="2.7.7.6"/>
    </reaction>
</comment>
<dbReference type="PANTHER" id="PTHR19376">
    <property type="entry name" value="DNA-DIRECTED RNA POLYMERASE"/>
    <property type="match status" value="1"/>
</dbReference>
<keyword evidence="4 7" id="KW-0479">Metal-binding</keyword>
<comment type="caution">
    <text evidence="11">The sequence shown here is derived from an EMBL/GenBank/DDBJ whole genome shotgun (WGS) entry which is preliminary data.</text>
</comment>
<keyword evidence="2 7" id="KW-0808">Transferase</keyword>
<gene>
    <name evidence="7 11" type="primary">rpoC</name>
    <name evidence="11" type="ORF">C0601_06120</name>
</gene>
<proteinExistence type="inferred from homology"/>
<evidence type="ECO:0000256" key="7">
    <source>
        <dbReference type="HAMAP-Rule" id="MF_01322"/>
    </source>
</evidence>
<dbReference type="InterPro" id="IPR007080">
    <property type="entry name" value="RNA_pol_Rpb1_1"/>
</dbReference>
<dbReference type="GO" id="GO:0003677">
    <property type="term" value="F:DNA binding"/>
    <property type="evidence" value="ECO:0007669"/>
    <property type="project" value="UniProtKB-UniRule"/>
</dbReference>
<dbReference type="EC" id="2.7.7.6" evidence="7"/>
<dbReference type="Pfam" id="PF04998">
    <property type="entry name" value="RNA_pol_Rpb1_5"/>
    <property type="match status" value="1"/>
</dbReference>
<comment type="cofactor">
    <cofactor evidence="7">
        <name>Mg(2+)</name>
        <dbReference type="ChEBI" id="CHEBI:18420"/>
    </cofactor>
    <text evidence="7">Binds 1 Mg(2+) ion per subunit.</text>
</comment>
<comment type="function">
    <text evidence="7 8">DNA-dependent RNA polymerase catalyzes the transcription of DNA into RNA using the four ribonucleoside triphosphates as substrates.</text>
</comment>
<evidence type="ECO:0000259" key="10">
    <source>
        <dbReference type="SMART" id="SM00663"/>
    </source>
</evidence>
<dbReference type="Gene3D" id="1.10.274.100">
    <property type="entry name" value="RNA polymerase Rpb1, domain 3"/>
    <property type="match status" value="1"/>
</dbReference>
<dbReference type="Gene3D" id="1.10.40.90">
    <property type="match status" value="1"/>
</dbReference>
<feature type="binding site" evidence="7">
    <location>
        <position position="842"/>
    </location>
    <ligand>
        <name>Zn(2+)</name>
        <dbReference type="ChEBI" id="CHEBI:29105"/>
        <label>2</label>
    </ligand>
</feature>
<evidence type="ECO:0000256" key="2">
    <source>
        <dbReference type="ARBA" id="ARBA00022679"/>
    </source>
</evidence>
<organism evidence="11 12">
    <name type="scientific">Muiribacterium halophilum</name>
    <dbReference type="NCBI Taxonomy" id="2053465"/>
    <lineage>
        <taxon>Bacteria</taxon>
        <taxon>Candidatus Muiribacteriota</taxon>
        <taxon>Candidatus Muiribacteriia</taxon>
        <taxon>Candidatus Muiribacteriales</taxon>
        <taxon>Candidatus Muiribacteriaceae</taxon>
        <taxon>Candidatus Muiribacterium</taxon>
    </lineage>
</organism>
<name>A0A2N5ZGR1_MUIH1</name>
<dbReference type="InterPro" id="IPR006592">
    <property type="entry name" value="RNA_pol_N"/>
</dbReference>
<protein>
    <recommendedName>
        <fullName evidence="7">DNA-directed RNA polymerase subunit beta'</fullName>
        <shortName evidence="7">RNAP subunit beta'</shortName>
        <ecNumber evidence="7">2.7.7.6</ecNumber>
    </recommendedName>
    <alternativeName>
        <fullName evidence="7">RNA polymerase subunit beta'</fullName>
    </alternativeName>
    <alternativeName>
        <fullName evidence="7">Transcriptase subunit beta'</fullName>
    </alternativeName>
</protein>
<feature type="binding site" evidence="7">
    <location>
        <position position="449"/>
    </location>
    <ligand>
        <name>Mg(2+)</name>
        <dbReference type="ChEBI" id="CHEBI:18420"/>
    </ligand>
</feature>
<dbReference type="SUPFAM" id="SSF64484">
    <property type="entry name" value="beta and beta-prime subunits of DNA dependent RNA-polymerase"/>
    <property type="match status" value="1"/>
</dbReference>
<dbReference type="InterPro" id="IPR007081">
    <property type="entry name" value="RNA_pol_Rpb1_5"/>
</dbReference>
<feature type="binding site" evidence="7">
    <location>
        <position position="60"/>
    </location>
    <ligand>
        <name>Zn(2+)</name>
        <dbReference type="ChEBI" id="CHEBI:29105"/>
        <label>1</label>
    </ligand>
</feature>
<dbReference type="GO" id="GO:0000287">
    <property type="term" value="F:magnesium ion binding"/>
    <property type="evidence" value="ECO:0007669"/>
    <property type="project" value="UniProtKB-UniRule"/>
</dbReference>
<feature type="binding site" evidence="7">
    <location>
        <position position="983"/>
    </location>
    <ligand>
        <name>Zn(2+)</name>
        <dbReference type="ChEBI" id="CHEBI:29105"/>
        <label>2</label>
    </ligand>
</feature>
<dbReference type="SMART" id="SM00663">
    <property type="entry name" value="RPOLA_N"/>
    <property type="match status" value="1"/>
</dbReference>
<dbReference type="CDD" id="cd02655">
    <property type="entry name" value="RNAP_beta'_C"/>
    <property type="match status" value="1"/>
</dbReference>
<dbReference type="InterPro" id="IPR000722">
    <property type="entry name" value="RNA_pol_asu"/>
</dbReference>
<comment type="cofactor">
    <cofactor evidence="7">
        <name>Zn(2+)</name>
        <dbReference type="ChEBI" id="CHEBI:29105"/>
    </cofactor>
    <text evidence="7">Binds 2 Zn(2+) ions per subunit.</text>
</comment>
<dbReference type="Gene3D" id="4.10.860.120">
    <property type="entry name" value="RNA polymerase II, clamp domain"/>
    <property type="match status" value="1"/>
</dbReference>
<comment type="subunit">
    <text evidence="7">The RNAP catalytic core consists of 2 alpha, 1 beta, 1 beta' and 1 omega subunit. When a sigma factor is associated with the core the holoenzyme is formed, which can initiate transcription.</text>
</comment>
<dbReference type="Pfam" id="PF04983">
    <property type="entry name" value="RNA_pol_Rpb1_3"/>
    <property type="match status" value="1"/>
</dbReference>
<dbReference type="InterPro" id="IPR045867">
    <property type="entry name" value="DNA-dir_RpoC_beta_prime"/>
</dbReference>
<comment type="similarity">
    <text evidence="7 8">Belongs to the RNA polymerase beta' chain family.</text>
</comment>
<feature type="binding site" evidence="7">
    <location>
        <position position="78"/>
    </location>
    <ligand>
        <name>Zn(2+)</name>
        <dbReference type="ChEBI" id="CHEBI:29105"/>
        <label>1</label>
    </ligand>
</feature>
<dbReference type="InterPro" id="IPR044893">
    <property type="entry name" value="RNA_pol_Rpb1_clamp_domain"/>
</dbReference>
<dbReference type="GO" id="GO:0008270">
    <property type="term" value="F:zinc ion binding"/>
    <property type="evidence" value="ECO:0007669"/>
    <property type="project" value="UniProtKB-UniRule"/>
</dbReference>
<reference evidence="11 12" key="1">
    <citation type="submission" date="2017-11" db="EMBL/GenBank/DDBJ databases">
        <title>Genome-resolved metagenomics identifies genetic mobility, metabolic interactions, and unexpected diversity in perchlorate-reducing communities.</title>
        <authorList>
            <person name="Barnum T.P."/>
            <person name="Figueroa I.A."/>
            <person name="Carlstrom C.I."/>
            <person name="Lucas L.N."/>
            <person name="Engelbrektson A.L."/>
            <person name="Coates J.D."/>
        </authorList>
    </citation>
    <scope>NUCLEOTIDE SEQUENCE [LARGE SCALE GENOMIC DNA]</scope>
    <source>
        <strain evidence="11">BM706</strain>
    </source>
</reference>
<dbReference type="Proteomes" id="UP000234857">
    <property type="component" value="Unassembled WGS sequence"/>
</dbReference>
<feature type="binding site" evidence="7">
    <location>
        <position position="62"/>
    </location>
    <ligand>
        <name>Zn(2+)</name>
        <dbReference type="ChEBI" id="CHEBI:29105"/>
        <label>1</label>
    </ligand>
</feature>
<dbReference type="Pfam" id="PF00623">
    <property type="entry name" value="RNA_pol_Rpb1_2"/>
    <property type="match status" value="2"/>
</dbReference>
<dbReference type="Pfam" id="PF05000">
    <property type="entry name" value="RNA_pol_Rpb1_4"/>
    <property type="match status" value="1"/>
</dbReference>
<feature type="region of interest" description="Disordered" evidence="9">
    <location>
        <begin position="2232"/>
        <end position="2255"/>
    </location>
</feature>
<dbReference type="PANTHER" id="PTHR19376:SF54">
    <property type="entry name" value="DNA-DIRECTED RNA POLYMERASE SUBUNIT BETA"/>
    <property type="match status" value="1"/>
</dbReference>
<accession>A0A2N5ZGR1</accession>
<evidence type="ECO:0000256" key="5">
    <source>
        <dbReference type="ARBA" id="ARBA00023163"/>
    </source>
</evidence>
<dbReference type="InterPro" id="IPR042102">
    <property type="entry name" value="RNA_pol_Rpb1_3_sf"/>
</dbReference>
<dbReference type="CDD" id="cd01609">
    <property type="entry name" value="RNAP_beta'_N"/>
    <property type="match status" value="1"/>
</dbReference>
<feature type="binding site" evidence="7">
    <location>
        <position position="976"/>
    </location>
    <ligand>
        <name>Zn(2+)</name>
        <dbReference type="ChEBI" id="CHEBI:29105"/>
        <label>2</label>
    </ligand>
</feature>
<keyword evidence="3 7" id="KW-0548">Nucleotidyltransferase</keyword>
<dbReference type="NCBIfam" id="TIGR02386">
    <property type="entry name" value="rpoC_TIGR"/>
    <property type="match status" value="1"/>
</dbReference>
<dbReference type="Pfam" id="PF04997">
    <property type="entry name" value="RNA_pol_Rpb1_1"/>
    <property type="match status" value="1"/>
</dbReference>
<evidence type="ECO:0000256" key="1">
    <source>
        <dbReference type="ARBA" id="ARBA00022478"/>
    </source>
</evidence>
<dbReference type="Gene3D" id="1.10.1790.20">
    <property type="match status" value="1"/>
</dbReference>
<evidence type="ECO:0000256" key="8">
    <source>
        <dbReference type="RuleBase" id="RU004279"/>
    </source>
</evidence>
<keyword evidence="1 7" id="KW-0240">DNA-directed RNA polymerase</keyword>
<keyword evidence="5 7" id="KW-0804">Transcription</keyword>
<feature type="binding site" evidence="7">
    <location>
        <position position="986"/>
    </location>
    <ligand>
        <name>Zn(2+)</name>
        <dbReference type="ChEBI" id="CHEBI:29105"/>
        <label>2</label>
    </ligand>
</feature>
<dbReference type="Gene3D" id="2.40.40.20">
    <property type="match status" value="1"/>
</dbReference>
<feature type="compositionally biased region" description="Basic and acidic residues" evidence="9">
    <location>
        <begin position="2232"/>
        <end position="2244"/>
    </location>
</feature>